<protein>
    <submittedName>
        <fullName evidence="3">Pilus assembly protein CpaE</fullName>
    </submittedName>
</protein>
<evidence type="ECO:0000256" key="2">
    <source>
        <dbReference type="ARBA" id="ARBA00022840"/>
    </source>
</evidence>
<reference evidence="3 4" key="1">
    <citation type="submission" date="2018-09" db="EMBL/GenBank/DDBJ databases">
        <title>Sphingomonas sp. DAC4.</title>
        <authorList>
            <person name="Seo T."/>
        </authorList>
    </citation>
    <scope>NUCLEOTIDE SEQUENCE [LARGE SCALE GENOMIC DNA]</scope>
    <source>
        <strain evidence="3 4">DAC4</strain>
    </source>
</reference>
<dbReference type="AlphaFoldDB" id="A0A418Q3G1"/>
<evidence type="ECO:0000313" key="3">
    <source>
        <dbReference type="EMBL" id="RIX32439.1"/>
    </source>
</evidence>
<evidence type="ECO:0000256" key="1">
    <source>
        <dbReference type="ARBA" id="ARBA00022741"/>
    </source>
</evidence>
<gene>
    <name evidence="3" type="ORF">D3M59_05740</name>
</gene>
<dbReference type="SUPFAM" id="SSF52540">
    <property type="entry name" value="P-loop containing nucleoside triphosphate hydrolases"/>
    <property type="match status" value="1"/>
</dbReference>
<dbReference type="InterPro" id="IPR050625">
    <property type="entry name" value="ParA/MinD_ATPase"/>
</dbReference>
<keyword evidence="2" id="KW-0067">ATP-binding</keyword>
<dbReference type="GO" id="GO:0005524">
    <property type="term" value="F:ATP binding"/>
    <property type="evidence" value="ECO:0007669"/>
    <property type="project" value="UniProtKB-KW"/>
</dbReference>
<keyword evidence="4" id="KW-1185">Reference proteome</keyword>
<dbReference type="GO" id="GO:0051782">
    <property type="term" value="P:negative regulation of cell division"/>
    <property type="evidence" value="ECO:0007669"/>
    <property type="project" value="TreeGrafter"/>
</dbReference>
<dbReference type="PANTHER" id="PTHR43384">
    <property type="entry name" value="SEPTUM SITE-DETERMINING PROTEIN MIND HOMOLOG, CHLOROPLASTIC-RELATED"/>
    <property type="match status" value="1"/>
</dbReference>
<dbReference type="Proteomes" id="UP000285023">
    <property type="component" value="Unassembled WGS sequence"/>
</dbReference>
<dbReference type="InterPro" id="IPR027417">
    <property type="entry name" value="P-loop_NTPase"/>
</dbReference>
<proteinExistence type="predicted"/>
<accession>A0A418Q3G1</accession>
<keyword evidence="1" id="KW-0547">Nucleotide-binding</keyword>
<evidence type="ECO:0000313" key="4">
    <source>
        <dbReference type="Proteomes" id="UP000285023"/>
    </source>
</evidence>
<dbReference type="Gene3D" id="3.40.50.300">
    <property type="entry name" value="P-loop containing nucleotide triphosphate hydrolases"/>
    <property type="match status" value="1"/>
</dbReference>
<dbReference type="GO" id="GO:0016887">
    <property type="term" value="F:ATP hydrolysis activity"/>
    <property type="evidence" value="ECO:0007669"/>
    <property type="project" value="TreeGrafter"/>
</dbReference>
<sequence>MGAKAAGFPLELLIADPASTIDPSMLAGASAAVVQVNCDDPQSVARFEELARGDVPLIAAAYEPPMAFVRALVRAGAHDVVPLPLDPKELETALDPIRRISAAKGPRARAGHQKIITIIKSEGGVGATSLLGQTAARFAGVERLAGRETCLIDLDVQFGDAAFQLGLQPNLSLSDLLAAGKRLDGELLRSIAVQHSSGLAVVAAPSEILPLESMTSDQVLSIIDLATAEYGTVFVDLPMNWTNWSLSLLARSDLVLMVTELRVSSLSRARRQLDLLDSQDMRNVDVRIVLNRTEKGLFKAVSTDDAERVLRKPVTFTIANDHEIMTQAIDRGVTIGEVRRKSALGKDIEIMQAGIAAALGLER</sequence>
<dbReference type="GO" id="GO:0009898">
    <property type="term" value="C:cytoplasmic side of plasma membrane"/>
    <property type="evidence" value="ECO:0007669"/>
    <property type="project" value="TreeGrafter"/>
</dbReference>
<dbReference type="EMBL" id="QXTF01000001">
    <property type="protein sequence ID" value="RIX32439.1"/>
    <property type="molecule type" value="Genomic_DNA"/>
</dbReference>
<organism evidence="3 4">
    <name type="scientific">Sphingomonas edaphi</name>
    <dbReference type="NCBI Taxonomy" id="2315689"/>
    <lineage>
        <taxon>Bacteria</taxon>
        <taxon>Pseudomonadati</taxon>
        <taxon>Pseudomonadota</taxon>
        <taxon>Alphaproteobacteria</taxon>
        <taxon>Sphingomonadales</taxon>
        <taxon>Sphingomonadaceae</taxon>
        <taxon>Sphingomonas</taxon>
    </lineage>
</organism>
<dbReference type="GO" id="GO:0005829">
    <property type="term" value="C:cytosol"/>
    <property type="evidence" value="ECO:0007669"/>
    <property type="project" value="TreeGrafter"/>
</dbReference>
<dbReference type="PANTHER" id="PTHR43384:SF6">
    <property type="entry name" value="SEPTUM SITE-DETERMINING PROTEIN MIND HOMOLOG, CHLOROPLASTIC"/>
    <property type="match status" value="1"/>
</dbReference>
<comment type="caution">
    <text evidence="3">The sequence shown here is derived from an EMBL/GenBank/DDBJ whole genome shotgun (WGS) entry which is preliminary data.</text>
</comment>
<name>A0A418Q3G1_9SPHN</name>